<reference evidence="1" key="1">
    <citation type="submission" date="2020-08" db="EMBL/GenBank/DDBJ databases">
        <title>Multicomponent nature underlies the extraordinary mechanical properties of spider dragline silk.</title>
        <authorList>
            <person name="Kono N."/>
            <person name="Nakamura H."/>
            <person name="Mori M."/>
            <person name="Yoshida Y."/>
            <person name="Ohtoshi R."/>
            <person name="Malay A.D."/>
            <person name="Moran D.A.P."/>
            <person name="Tomita M."/>
            <person name="Numata K."/>
            <person name="Arakawa K."/>
        </authorList>
    </citation>
    <scope>NUCLEOTIDE SEQUENCE</scope>
</reference>
<gene>
    <name evidence="1" type="ORF">TNIN_428271</name>
</gene>
<evidence type="ECO:0000313" key="1">
    <source>
        <dbReference type="EMBL" id="GFY73291.1"/>
    </source>
</evidence>
<dbReference type="AlphaFoldDB" id="A0A8X6YLX2"/>
<name>A0A8X6YLX2_9ARAC</name>
<accession>A0A8X6YLX2</accession>
<keyword evidence="2" id="KW-1185">Reference proteome</keyword>
<proteinExistence type="predicted"/>
<dbReference type="EMBL" id="BMAV01019970">
    <property type="protein sequence ID" value="GFY73291.1"/>
    <property type="molecule type" value="Genomic_DNA"/>
</dbReference>
<evidence type="ECO:0000313" key="2">
    <source>
        <dbReference type="Proteomes" id="UP000886998"/>
    </source>
</evidence>
<dbReference type="OrthoDB" id="10435470at2759"/>
<dbReference type="Proteomes" id="UP000886998">
    <property type="component" value="Unassembled WGS sequence"/>
</dbReference>
<protein>
    <submittedName>
        <fullName evidence="1">Uncharacterized protein</fullName>
    </submittedName>
</protein>
<sequence>MRGDTICYQNNLSPASRMLNYSEMISRTKLSEVLKSRHIRNSYRVDCMGDSLLKASSFTIKCDGGHLLLRTPANLRNPSR</sequence>
<organism evidence="1 2">
    <name type="scientific">Trichonephila inaurata madagascariensis</name>
    <dbReference type="NCBI Taxonomy" id="2747483"/>
    <lineage>
        <taxon>Eukaryota</taxon>
        <taxon>Metazoa</taxon>
        <taxon>Ecdysozoa</taxon>
        <taxon>Arthropoda</taxon>
        <taxon>Chelicerata</taxon>
        <taxon>Arachnida</taxon>
        <taxon>Araneae</taxon>
        <taxon>Araneomorphae</taxon>
        <taxon>Entelegynae</taxon>
        <taxon>Araneoidea</taxon>
        <taxon>Nephilidae</taxon>
        <taxon>Trichonephila</taxon>
        <taxon>Trichonephila inaurata</taxon>
    </lineage>
</organism>
<comment type="caution">
    <text evidence="1">The sequence shown here is derived from an EMBL/GenBank/DDBJ whole genome shotgun (WGS) entry which is preliminary data.</text>
</comment>